<feature type="transmembrane region" description="Helical" evidence="8">
    <location>
        <begin position="233"/>
        <end position="266"/>
    </location>
</feature>
<dbReference type="CDD" id="cd01118">
    <property type="entry name" value="ArsB_permease"/>
    <property type="match status" value="1"/>
</dbReference>
<dbReference type="Pfam" id="PF02040">
    <property type="entry name" value="ArsB"/>
    <property type="match status" value="1"/>
</dbReference>
<keyword evidence="5 8" id="KW-0059">Arsenical resistance</keyword>
<keyword evidence="7 8" id="KW-0472">Membrane</keyword>
<gene>
    <name evidence="9" type="ORF">ACFPOH_06930</name>
</gene>
<comment type="caution">
    <text evidence="9">The sequence shown here is derived from an EMBL/GenBank/DDBJ whole genome shotgun (WGS) entry which is preliminary data.</text>
</comment>
<feature type="transmembrane region" description="Helical" evidence="8">
    <location>
        <begin position="406"/>
        <end position="429"/>
    </location>
</feature>
<dbReference type="NCBIfam" id="TIGR00935">
    <property type="entry name" value="2a45"/>
    <property type="match status" value="1"/>
</dbReference>
<feature type="transmembrane region" description="Helical" evidence="8">
    <location>
        <begin position="28"/>
        <end position="47"/>
    </location>
</feature>
<feature type="transmembrane region" description="Helical" evidence="8">
    <location>
        <begin position="56"/>
        <end position="80"/>
    </location>
</feature>
<dbReference type="PANTHER" id="PTHR43302">
    <property type="entry name" value="TRANSPORTER ARSB-RELATED"/>
    <property type="match status" value="1"/>
</dbReference>
<comment type="similarity">
    <text evidence="2 8">Belongs to the ArsB family.</text>
</comment>
<dbReference type="NCBIfam" id="NF011980">
    <property type="entry name" value="PRK15445.1"/>
    <property type="match status" value="1"/>
</dbReference>
<comment type="function">
    <text evidence="8">Involved in arsenical resistance. Thought to form the channel of an arsenite pump.</text>
</comment>
<comment type="caution">
    <text evidence="8">Lacks conserved residue(s) required for the propagation of feature annotation.</text>
</comment>
<protein>
    <recommendedName>
        <fullName evidence="8">Arsenical pump membrane protein</fullName>
    </recommendedName>
</protein>
<feature type="transmembrane region" description="Helical" evidence="8">
    <location>
        <begin position="5"/>
        <end position="22"/>
    </location>
</feature>
<evidence type="ECO:0000313" key="10">
    <source>
        <dbReference type="Proteomes" id="UP001595978"/>
    </source>
</evidence>
<keyword evidence="4 8" id="KW-0812">Transmembrane</keyword>
<dbReference type="EMBL" id="JBHSNQ010000057">
    <property type="protein sequence ID" value="MFC5541499.1"/>
    <property type="molecule type" value="Genomic_DNA"/>
</dbReference>
<dbReference type="PANTHER" id="PTHR43302:SF5">
    <property type="entry name" value="TRANSPORTER ARSB-RELATED"/>
    <property type="match status" value="1"/>
</dbReference>
<dbReference type="RefSeq" id="WP_390309180.1">
    <property type="nucleotide sequence ID" value="NZ_JBHSNQ010000057.1"/>
</dbReference>
<feature type="transmembrane region" description="Helical" evidence="8">
    <location>
        <begin position="184"/>
        <end position="202"/>
    </location>
</feature>
<evidence type="ECO:0000256" key="4">
    <source>
        <dbReference type="ARBA" id="ARBA00022692"/>
    </source>
</evidence>
<reference evidence="10" key="1">
    <citation type="journal article" date="2019" name="Int. J. Syst. Evol. Microbiol.">
        <title>The Global Catalogue of Microorganisms (GCM) 10K type strain sequencing project: providing services to taxonomists for standard genome sequencing and annotation.</title>
        <authorList>
            <consortium name="The Broad Institute Genomics Platform"/>
            <consortium name="The Broad Institute Genome Sequencing Center for Infectious Disease"/>
            <person name="Wu L."/>
            <person name="Ma J."/>
        </authorList>
    </citation>
    <scope>NUCLEOTIDE SEQUENCE [LARGE SCALE GENOMIC DNA]</scope>
    <source>
        <strain evidence="10">CCUG 56331</strain>
    </source>
</reference>
<dbReference type="InterPro" id="IPR000802">
    <property type="entry name" value="Arsenical_pump_ArsB"/>
</dbReference>
<evidence type="ECO:0000256" key="6">
    <source>
        <dbReference type="ARBA" id="ARBA00022989"/>
    </source>
</evidence>
<accession>A0ABW0R9P8</accession>
<sequence>MSTTLILAILIFVATLVLVIWQPKGLNIGWSAMGGAVIALIVGVVGFSDVIEVTQIVWNATLAFVAIILISLILDEIGFFEWAALHMARFAKGNGIKMFVYISVLGAIVAALFANDGAALILTPIVLAMVRNLNFKEKMIFPFIMASGFIADTTSLPFIVSNLVNIVSADFFGIGFVEYASRMIIPNLFSLVATISVLLIYFRKSIPRSYDVSKLTEPRNAIKDHKMFRLSWYVLGLLVIGYFTSEFINIPVSIIAGTIAIFFIIMGRQSSAVNTKNAIKGAPWDIVFFSIGMYVVVYGLGNAGLTTALASVIQTVAEEGLFIATVGMGFIAAFLSSIMNNMPTVMIDALAIAETNTTGVLREALVYANVVGSDLGPKITPIGSLATLVWLHVLSQKGIKISWGTYFKTGIILTIPILFITLLGLYLTLTIF</sequence>
<organism evidence="9 10">
    <name type="scientific">Ureibacillus suwonensis</name>
    <dbReference type="NCBI Taxonomy" id="313007"/>
    <lineage>
        <taxon>Bacteria</taxon>
        <taxon>Bacillati</taxon>
        <taxon>Bacillota</taxon>
        <taxon>Bacilli</taxon>
        <taxon>Bacillales</taxon>
        <taxon>Caryophanaceae</taxon>
        <taxon>Ureibacillus</taxon>
    </lineage>
</organism>
<evidence type="ECO:0000256" key="8">
    <source>
        <dbReference type="RuleBase" id="RU004993"/>
    </source>
</evidence>
<feature type="transmembrane region" description="Helical" evidence="8">
    <location>
        <begin position="140"/>
        <end position="164"/>
    </location>
</feature>
<keyword evidence="3" id="KW-1003">Cell membrane</keyword>
<keyword evidence="6 8" id="KW-1133">Transmembrane helix</keyword>
<evidence type="ECO:0000256" key="3">
    <source>
        <dbReference type="ARBA" id="ARBA00022475"/>
    </source>
</evidence>
<feature type="transmembrane region" description="Helical" evidence="8">
    <location>
        <begin position="100"/>
        <end position="128"/>
    </location>
</feature>
<comment type="subcellular location">
    <subcellularLocation>
        <location evidence="1 8">Cell membrane</location>
        <topology evidence="1 8">Multi-pass membrane protein</topology>
    </subcellularLocation>
</comment>
<keyword evidence="8" id="KW-0813">Transport</keyword>
<evidence type="ECO:0000256" key="2">
    <source>
        <dbReference type="ARBA" id="ARBA00006433"/>
    </source>
</evidence>
<proteinExistence type="inferred from homology"/>
<dbReference type="PRINTS" id="PR00758">
    <property type="entry name" value="ARSENICPUMP"/>
</dbReference>
<feature type="transmembrane region" description="Helical" evidence="8">
    <location>
        <begin position="320"/>
        <end position="339"/>
    </location>
</feature>
<evidence type="ECO:0000313" key="9">
    <source>
        <dbReference type="EMBL" id="MFC5541499.1"/>
    </source>
</evidence>
<evidence type="ECO:0000256" key="7">
    <source>
        <dbReference type="ARBA" id="ARBA00023136"/>
    </source>
</evidence>
<evidence type="ECO:0000256" key="5">
    <source>
        <dbReference type="ARBA" id="ARBA00022849"/>
    </source>
</evidence>
<name>A0ABW0R9P8_9BACL</name>
<feature type="transmembrane region" description="Helical" evidence="8">
    <location>
        <begin position="286"/>
        <end position="313"/>
    </location>
</feature>
<evidence type="ECO:0000256" key="1">
    <source>
        <dbReference type="ARBA" id="ARBA00004651"/>
    </source>
</evidence>
<dbReference type="Proteomes" id="UP001595978">
    <property type="component" value="Unassembled WGS sequence"/>
</dbReference>
<keyword evidence="10" id="KW-1185">Reference proteome</keyword>